<name>A0AAV4XAW6_CAEEX</name>
<sequence>MFQIKHLKKEIQTQSLAFQPESITFQKPIVPPWNRTSIHWSYYKDNLQGTLIYTDGSKRNNRVGGAFVAYLNNIENPPPVLSF</sequence>
<evidence type="ECO:0000313" key="2">
    <source>
        <dbReference type="Proteomes" id="UP001054945"/>
    </source>
</evidence>
<accession>A0AAV4XAW6</accession>
<comment type="caution">
    <text evidence="1">The sequence shown here is derived from an EMBL/GenBank/DDBJ whole genome shotgun (WGS) entry which is preliminary data.</text>
</comment>
<gene>
    <name evidence="1" type="ORF">CEXT_364701</name>
</gene>
<evidence type="ECO:0000313" key="1">
    <source>
        <dbReference type="EMBL" id="GIY91340.1"/>
    </source>
</evidence>
<dbReference type="EMBL" id="BPLR01017405">
    <property type="protein sequence ID" value="GIY91340.1"/>
    <property type="molecule type" value="Genomic_DNA"/>
</dbReference>
<proteinExistence type="predicted"/>
<dbReference type="AlphaFoldDB" id="A0AAV4XAW6"/>
<reference evidence="1 2" key="1">
    <citation type="submission" date="2021-06" db="EMBL/GenBank/DDBJ databases">
        <title>Caerostris extrusa draft genome.</title>
        <authorList>
            <person name="Kono N."/>
            <person name="Arakawa K."/>
        </authorList>
    </citation>
    <scope>NUCLEOTIDE SEQUENCE [LARGE SCALE GENOMIC DNA]</scope>
</reference>
<protein>
    <submittedName>
        <fullName evidence="1">Uncharacterized protein</fullName>
    </submittedName>
</protein>
<keyword evidence="2" id="KW-1185">Reference proteome</keyword>
<dbReference type="Proteomes" id="UP001054945">
    <property type="component" value="Unassembled WGS sequence"/>
</dbReference>
<organism evidence="1 2">
    <name type="scientific">Caerostris extrusa</name>
    <name type="common">Bark spider</name>
    <name type="synonym">Caerostris bankana</name>
    <dbReference type="NCBI Taxonomy" id="172846"/>
    <lineage>
        <taxon>Eukaryota</taxon>
        <taxon>Metazoa</taxon>
        <taxon>Ecdysozoa</taxon>
        <taxon>Arthropoda</taxon>
        <taxon>Chelicerata</taxon>
        <taxon>Arachnida</taxon>
        <taxon>Araneae</taxon>
        <taxon>Araneomorphae</taxon>
        <taxon>Entelegynae</taxon>
        <taxon>Araneoidea</taxon>
        <taxon>Araneidae</taxon>
        <taxon>Caerostris</taxon>
    </lineage>
</organism>